<dbReference type="AlphaFoldDB" id="A0A7Z0K8W5"/>
<dbReference type="Pfam" id="PF00005">
    <property type="entry name" value="ABC_tran"/>
    <property type="match status" value="1"/>
</dbReference>
<keyword evidence="2 8" id="KW-0812">Transmembrane</keyword>
<feature type="domain" description="ABC transporter" evidence="9">
    <location>
        <begin position="362"/>
        <end position="597"/>
    </location>
</feature>
<dbReference type="InterPro" id="IPR003439">
    <property type="entry name" value="ABC_transporter-like_ATP-bd"/>
</dbReference>
<dbReference type="GO" id="GO:0034775">
    <property type="term" value="P:glutathione transmembrane transport"/>
    <property type="evidence" value="ECO:0007669"/>
    <property type="project" value="InterPro"/>
</dbReference>
<dbReference type="InterPro" id="IPR027417">
    <property type="entry name" value="P-loop_NTPase"/>
</dbReference>
<evidence type="ECO:0000256" key="8">
    <source>
        <dbReference type="SAM" id="Phobius"/>
    </source>
</evidence>
<dbReference type="Gene3D" id="3.40.50.300">
    <property type="entry name" value="P-loop containing nucleotide triphosphate hydrolases"/>
    <property type="match status" value="1"/>
</dbReference>
<dbReference type="RefSeq" id="WP_179541497.1">
    <property type="nucleotide sequence ID" value="NZ_BAAALL010000002.1"/>
</dbReference>
<evidence type="ECO:0000259" key="10">
    <source>
        <dbReference type="PROSITE" id="PS50929"/>
    </source>
</evidence>
<dbReference type="PANTHER" id="PTHR24221">
    <property type="entry name" value="ATP-BINDING CASSETTE SUB-FAMILY B"/>
    <property type="match status" value="1"/>
</dbReference>
<dbReference type="PROSITE" id="PS00211">
    <property type="entry name" value="ABC_TRANSPORTER_1"/>
    <property type="match status" value="1"/>
</dbReference>
<dbReference type="Gene3D" id="1.20.1560.10">
    <property type="entry name" value="ABC transporter type 1, transmembrane domain"/>
    <property type="match status" value="1"/>
</dbReference>
<keyword evidence="6 8" id="KW-0472">Membrane</keyword>
<dbReference type="GO" id="GO:0140359">
    <property type="term" value="F:ABC-type transporter activity"/>
    <property type="evidence" value="ECO:0007669"/>
    <property type="project" value="InterPro"/>
</dbReference>
<keyword evidence="5 8" id="KW-1133">Transmembrane helix</keyword>
<feature type="transmembrane region" description="Helical" evidence="8">
    <location>
        <begin position="54"/>
        <end position="74"/>
    </location>
</feature>
<organism evidence="11 12">
    <name type="scientific">Nesterenkonia xinjiangensis</name>
    <dbReference type="NCBI Taxonomy" id="225327"/>
    <lineage>
        <taxon>Bacteria</taxon>
        <taxon>Bacillati</taxon>
        <taxon>Actinomycetota</taxon>
        <taxon>Actinomycetes</taxon>
        <taxon>Micrococcales</taxon>
        <taxon>Micrococcaceae</taxon>
        <taxon>Nesterenkonia</taxon>
    </lineage>
</organism>
<evidence type="ECO:0000256" key="7">
    <source>
        <dbReference type="SAM" id="MobiDB-lite"/>
    </source>
</evidence>
<dbReference type="InterPro" id="IPR039421">
    <property type="entry name" value="Type_1_exporter"/>
</dbReference>
<dbReference type="SUPFAM" id="SSF90123">
    <property type="entry name" value="ABC transporter transmembrane region"/>
    <property type="match status" value="1"/>
</dbReference>
<dbReference type="GO" id="GO:0045454">
    <property type="term" value="P:cell redox homeostasis"/>
    <property type="evidence" value="ECO:0007669"/>
    <property type="project" value="InterPro"/>
</dbReference>
<feature type="transmembrane region" description="Helical" evidence="8">
    <location>
        <begin position="288"/>
        <end position="311"/>
    </location>
</feature>
<dbReference type="Proteomes" id="UP000535437">
    <property type="component" value="Unassembled WGS sequence"/>
</dbReference>
<dbReference type="NCBIfam" id="TIGR02868">
    <property type="entry name" value="CydC"/>
    <property type="match status" value="1"/>
</dbReference>
<sequence length="597" mass="62874">MSPAPARDLLRLARPGVRTMLPALAFGVLSGLSAVLLLGLSAYLITRAAEQPPILYLGLLVVGVRAFALSRGFFRYLERLSSHDAAFRTLSTLRVGLVERLMPLAPAGLVDRGRGDLLSRLVRDVEQLLDLPTRVIQPLVSSGVVVVSTLAGLAWFSPAAAAALAVLLGLALLAGTWLNARISGSAERRTAMLRGALADEVTDLVVDVDVLLAYGAAEEQVRRVERADARLRAAELRSAVGAGVVSALLTGLTGAAVLAMLLLGIPALRPSAPLGPEFLLSPGVVDGPVLAVLALVPLAVFEVAAAVPAAWSARRRVLAAAERIAELTERPRPEEIPADDGEDSAADGADTPADHPDGGVLLELEQMTVRWPGQSVATAAPVDLRLGPGERALVTGPSGAGKTALAQALVRLLEHEGSCRLDGVEIREMSAAAVRRRVCLIEQRAHLFDSTLRANLSFAHPQGPEAAGDDQLWEVLEAVGLGEWARSRDGLDTRVGREGALVSGGQAQRIAVARGLLSRADMLVLDEPTAHVDPELGDQLIRDLLGAASRTPERNVGRGRSVILMSHLPVPEHLVDHHLGLTAATSSCSNEHRVTLI</sequence>
<keyword evidence="12" id="KW-1185">Reference proteome</keyword>
<dbReference type="GO" id="GO:0005524">
    <property type="term" value="F:ATP binding"/>
    <property type="evidence" value="ECO:0007669"/>
    <property type="project" value="UniProtKB-KW"/>
</dbReference>
<feature type="transmembrane region" description="Helical" evidence="8">
    <location>
        <begin position="240"/>
        <end position="268"/>
    </location>
</feature>
<dbReference type="GO" id="GO:0034040">
    <property type="term" value="F:ATPase-coupled lipid transmembrane transporter activity"/>
    <property type="evidence" value="ECO:0007669"/>
    <property type="project" value="TreeGrafter"/>
</dbReference>
<evidence type="ECO:0000256" key="4">
    <source>
        <dbReference type="ARBA" id="ARBA00022840"/>
    </source>
</evidence>
<feature type="domain" description="ABC transmembrane type-1" evidence="10">
    <location>
        <begin position="23"/>
        <end position="265"/>
    </location>
</feature>
<dbReference type="SUPFAM" id="SSF52540">
    <property type="entry name" value="P-loop containing nucleoside triphosphate hydrolases"/>
    <property type="match status" value="1"/>
</dbReference>
<dbReference type="InterPro" id="IPR014223">
    <property type="entry name" value="ABC_CydC/D"/>
</dbReference>
<dbReference type="InterPro" id="IPR036640">
    <property type="entry name" value="ABC1_TM_sf"/>
</dbReference>
<evidence type="ECO:0000259" key="9">
    <source>
        <dbReference type="PROSITE" id="PS50893"/>
    </source>
</evidence>
<feature type="transmembrane region" description="Helical" evidence="8">
    <location>
        <begin position="162"/>
        <end position="180"/>
    </location>
</feature>
<evidence type="ECO:0000256" key="6">
    <source>
        <dbReference type="ARBA" id="ARBA00023136"/>
    </source>
</evidence>
<evidence type="ECO:0000313" key="12">
    <source>
        <dbReference type="Proteomes" id="UP000535437"/>
    </source>
</evidence>
<comment type="caution">
    <text evidence="11">The sequence shown here is derived from an EMBL/GenBank/DDBJ whole genome shotgun (WGS) entry which is preliminary data.</text>
</comment>
<evidence type="ECO:0000256" key="5">
    <source>
        <dbReference type="ARBA" id="ARBA00022989"/>
    </source>
</evidence>
<proteinExistence type="predicted"/>
<keyword evidence="3" id="KW-0547">Nucleotide-binding</keyword>
<dbReference type="GO" id="GO:0016887">
    <property type="term" value="F:ATP hydrolysis activity"/>
    <property type="evidence" value="ECO:0007669"/>
    <property type="project" value="InterPro"/>
</dbReference>
<dbReference type="PANTHER" id="PTHR24221:SF654">
    <property type="entry name" value="ATP-BINDING CASSETTE SUB-FAMILY B MEMBER 6"/>
    <property type="match status" value="1"/>
</dbReference>
<dbReference type="InterPro" id="IPR017871">
    <property type="entry name" value="ABC_transporter-like_CS"/>
</dbReference>
<dbReference type="GO" id="GO:0005886">
    <property type="term" value="C:plasma membrane"/>
    <property type="evidence" value="ECO:0007669"/>
    <property type="project" value="UniProtKB-SubCell"/>
</dbReference>
<dbReference type="InterPro" id="IPR003593">
    <property type="entry name" value="AAA+_ATPase"/>
</dbReference>
<feature type="region of interest" description="Disordered" evidence="7">
    <location>
        <begin position="328"/>
        <end position="358"/>
    </location>
</feature>
<dbReference type="EMBL" id="JACCFY010000001">
    <property type="protein sequence ID" value="NYJ78109.1"/>
    <property type="molecule type" value="Genomic_DNA"/>
</dbReference>
<evidence type="ECO:0000256" key="3">
    <source>
        <dbReference type="ARBA" id="ARBA00022741"/>
    </source>
</evidence>
<protein>
    <submittedName>
        <fullName evidence="11">ATP-binding cassette subfamily C protein CydC</fullName>
    </submittedName>
</protein>
<dbReference type="SMART" id="SM00382">
    <property type="entry name" value="AAA"/>
    <property type="match status" value="1"/>
</dbReference>
<dbReference type="Pfam" id="PF00664">
    <property type="entry name" value="ABC_membrane"/>
    <property type="match status" value="1"/>
</dbReference>
<dbReference type="InterPro" id="IPR011527">
    <property type="entry name" value="ABC1_TM_dom"/>
</dbReference>
<evidence type="ECO:0000256" key="1">
    <source>
        <dbReference type="ARBA" id="ARBA00004651"/>
    </source>
</evidence>
<evidence type="ECO:0000313" key="11">
    <source>
        <dbReference type="EMBL" id="NYJ78109.1"/>
    </source>
</evidence>
<keyword evidence="4 11" id="KW-0067">ATP-binding</keyword>
<reference evidence="11 12" key="1">
    <citation type="submission" date="2020-07" db="EMBL/GenBank/DDBJ databases">
        <title>Sequencing the genomes of 1000 actinobacteria strains.</title>
        <authorList>
            <person name="Klenk H.-P."/>
        </authorList>
    </citation>
    <scope>NUCLEOTIDE SEQUENCE [LARGE SCALE GENOMIC DNA]</scope>
    <source>
        <strain evidence="11 12">DSM 15475</strain>
    </source>
</reference>
<feature type="compositionally biased region" description="Acidic residues" evidence="7">
    <location>
        <begin position="336"/>
        <end position="345"/>
    </location>
</feature>
<dbReference type="PROSITE" id="PS50893">
    <property type="entry name" value="ABC_TRANSPORTER_2"/>
    <property type="match status" value="1"/>
</dbReference>
<comment type="subcellular location">
    <subcellularLocation>
        <location evidence="1">Cell membrane</location>
        <topology evidence="1">Multi-pass membrane protein</topology>
    </subcellularLocation>
</comment>
<name>A0A7Z0K8W5_9MICC</name>
<evidence type="ECO:0000256" key="2">
    <source>
        <dbReference type="ARBA" id="ARBA00022692"/>
    </source>
</evidence>
<accession>A0A7Z0K8W5</accession>
<dbReference type="PROSITE" id="PS50929">
    <property type="entry name" value="ABC_TM1F"/>
    <property type="match status" value="1"/>
</dbReference>
<feature type="transmembrane region" description="Helical" evidence="8">
    <location>
        <begin position="21"/>
        <end position="42"/>
    </location>
</feature>
<gene>
    <name evidence="11" type="ORF">HNR09_001520</name>
</gene>